<accession>A0A3M5ZGK6</accession>
<keyword evidence="1" id="KW-0812">Transmembrane</keyword>
<sequence length="412" mass="43505">MCICFSRFGWKAIVEIKVMHNQPLPAQNNQSQSLLWSAIAAAMVMAIGMGFGRFAYTGVYPAMVHEGIVSLHDGTLAASANYAGYLLGALLAARLSSGHSRKWVIVSILASVVGLIALAYIAQPWLIISIRGVAGLFSALSMIAVSQWLLQHKGHHEGAPILFSGVGIGIFLSAEILAIAQGVGFNSFNLWLTLGVSSAVLSGIAIKKLDKSPTHLMAPSVSDASGRHMPLGAWPLIAVYGLAGFGYIITATYLPMLVKSAFEDMNPVHIWAVFGLGAAPSCYLWHKLHLRFGTHVALRANLLLQAFGVILPVISPSVAGYVGSALIVGGTFMGTVTIAMPAAKRVSHTIKHNLIAVMTAAYGIGQIIGPLLASYLFAYSGSFNTSLIAAGVGLVLSTLLTVRFPSPLQTDR</sequence>
<protein>
    <submittedName>
        <fullName evidence="2">Transport er, MFS super family</fullName>
    </submittedName>
</protein>
<proteinExistence type="predicted"/>
<feature type="transmembrane region" description="Helical" evidence="1">
    <location>
        <begin position="190"/>
        <end position="210"/>
    </location>
</feature>
<feature type="transmembrane region" description="Helical" evidence="1">
    <location>
        <begin position="354"/>
        <end position="377"/>
    </location>
</feature>
<dbReference type="Proteomes" id="UP000270795">
    <property type="component" value="Unassembled WGS sequence"/>
</dbReference>
<feature type="transmembrane region" description="Helical" evidence="1">
    <location>
        <begin position="128"/>
        <end position="150"/>
    </location>
</feature>
<dbReference type="Gene3D" id="1.20.1250.20">
    <property type="entry name" value="MFS general substrate transporter like domains"/>
    <property type="match status" value="2"/>
</dbReference>
<gene>
    <name evidence="2" type="ORF">ALP17_102544</name>
</gene>
<feature type="transmembrane region" description="Helical" evidence="1">
    <location>
        <begin position="76"/>
        <end position="96"/>
    </location>
</feature>
<dbReference type="EMBL" id="RBUM01000589">
    <property type="protein sequence ID" value="RMV06193.1"/>
    <property type="molecule type" value="Genomic_DNA"/>
</dbReference>
<comment type="caution">
    <text evidence="2">The sequence shown here is derived from an EMBL/GenBank/DDBJ whole genome shotgun (WGS) entry which is preliminary data.</text>
</comment>
<feature type="transmembrane region" description="Helical" evidence="1">
    <location>
        <begin position="297"/>
        <end position="315"/>
    </location>
</feature>
<feature type="transmembrane region" description="Helical" evidence="1">
    <location>
        <begin position="321"/>
        <end position="342"/>
    </location>
</feature>
<organism evidence="2 3">
    <name type="scientific">Pseudomonas savastanoi</name>
    <name type="common">Pseudomonas syringae pv. savastanoi</name>
    <dbReference type="NCBI Taxonomy" id="29438"/>
    <lineage>
        <taxon>Bacteria</taxon>
        <taxon>Pseudomonadati</taxon>
        <taxon>Pseudomonadota</taxon>
        <taxon>Gammaproteobacteria</taxon>
        <taxon>Pseudomonadales</taxon>
        <taxon>Pseudomonadaceae</taxon>
        <taxon>Pseudomonas</taxon>
    </lineage>
</organism>
<name>A0A3M5ZGK6_PSESS</name>
<feature type="transmembrane region" description="Helical" evidence="1">
    <location>
        <begin position="162"/>
        <end position="184"/>
    </location>
</feature>
<feature type="transmembrane region" description="Helical" evidence="1">
    <location>
        <begin position="103"/>
        <end position="122"/>
    </location>
</feature>
<feature type="transmembrane region" description="Helical" evidence="1">
    <location>
        <begin position="34"/>
        <end position="56"/>
    </location>
</feature>
<keyword evidence="1" id="KW-1133">Transmembrane helix</keyword>
<evidence type="ECO:0000313" key="2">
    <source>
        <dbReference type="EMBL" id="RMV06193.1"/>
    </source>
</evidence>
<dbReference type="GO" id="GO:0005886">
    <property type="term" value="C:plasma membrane"/>
    <property type="evidence" value="ECO:0007669"/>
    <property type="project" value="TreeGrafter"/>
</dbReference>
<evidence type="ECO:0000256" key="1">
    <source>
        <dbReference type="SAM" id="Phobius"/>
    </source>
</evidence>
<dbReference type="InterPro" id="IPR036259">
    <property type="entry name" value="MFS_trans_sf"/>
</dbReference>
<feature type="transmembrane region" description="Helical" evidence="1">
    <location>
        <begin position="268"/>
        <end position="285"/>
    </location>
</feature>
<dbReference type="InterPro" id="IPR010645">
    <property type="entry name" value="MFS_4"/>
</dbReference>
<evidence type="ECO:0000313" key="3">
    <source>
        <dbReference type="Proteomes" id="UP000270795"/>
    </source>
</evidence>
<dbReference type="PANTHER" id="PTHR23537:SF1">
    <property type="entry name" value="SUGAR TRANSPORTER"/>
    <property type="match status" value="1"/>
</dbReference>
<dbReference type="SUPFAM" id="SSF103473">
    <property type="entry name" value="MFS general substrate transporter"/>
    <property type="match status" value="1"/>
</dbReference>
<dbReference type="Pfam" id="PF06779">
    <property type="entry name" value="MFS_4"/>
    <property type="match status" value="1"/>
</dbReference>
<dbReference type="CDD" id="cd06180">
    <property type="entry name" value="MFS_YjiJ"/>
    <property type="match status" value="1"/>
</dbReference>
<feature type="transmembrane region" description="Helical" evidence="1">
    <location>
        <begin position="383"/>
        <end position="402"/>
    </location>
</feature>
<feature type="transmembrane region" description="Helical" evidence="1">
    <location>
        <begin position="231"/>
        <end position="256"/>
    </location>
</feature>
<dbReference type="AlphaFoldDB" id="A0A3M5ZGK6"/>
<dbReference type="PANTHER" id="PTHR23537">
    <property type="match status" value="1"/>
</dbReference>
<reference evidence="2 3" key="1">
    <citation type="submission" date="2018-08" db="EMBL/GenBank/DDBJ databases">
        <title>Recombination of ecologically and evolutionarily significant loci maintains genetic cohesion in the Pseudomonas syringae species complex.</title>
        <authorList>
            <person name="Dillon M."/>
            <person name="Thakur S."/>
            <person name="Almeida R.N.D."/>
            <person name="Weir B.S."/>
            <person name="Guttman D.S."/>
        </authorList>
    </citation>
    <scope>NUCLEOTIDE SEQUENCE [LARGE SCALE GENOMIC DNA]</scope>
    <source>
        <strain evidence="2 3">ICMP 11899</strain>
    </source>
</reference>
<keyword evidence="1" id="KW-0472">Membrane</keyword>